<dbReference type="AlphaFoldDB" id="A0A4Z1JU13"/>
<feature type="compositionally biased region" description="Basic and acidic residues" evidence="1">
    <location>
        <begin position="582"/>
        <end position="615"/>
    </location>
</feature>
<feature type="compositionally biased region" description="Basic and acidic residues" evidence="1">
    <location>
        <begin position="289"/>
        <end position="313"/>
    </location>
</feature>
<evidence type="ECO:0000256" key="1">
    <source>
        <dbReference type="SAM" id="MobiDB-lite"/>
    </source>
</evidence>
<feature type="compositionally biased region" description="Low complexity" evidence="1">
    <location>
        <begin position="456"/>
        <end position="470"/>
    </location>
</feature>
<gene>
    <name evidence="2" type="ORF">BELL_0124g00060</name>
</gene>
<feature type="compositionally biased region" description="Low complexity" evidence="1">
    <location>
        <begin position="540"/>
        <end position="560"/>
    </location>
</feature>
<feature type="region of interest" description="Disordered" evidence="1">
    <location>
        <begin position="14"/>
        <end position="84"/>
    </location>
</feature>
<feature type="compositionally biased region" description="Basic and acidic residues" evidence="1">
    <location>
        <begin position="492"/>
        <end position="509"/>
    </location>
</feature>
<accession>A0A4Z1JU13</accession>
<dbReference type="EMBL" id="PQXM01000123">
    <property type="protein sequence ID" value="TGO77068.1"/>
    <property type="molecule type" value="Genomic_DNA"/>
</dbReference>
<keyword evidence="3" id="KW-1185">Reference proteome</keyword>
<dbReference type="Proteomes" id="UP000297229">
    <property type="component" value="Unassembled WGS sequence"/>
</dbReference>
<proteinExistence type="predicted"/>
<feature type="compositionally biased region" description="Polar residues" evidence="1">
    <location>
        <begin position="426"/>
        <end position="443"/>
    </location>
</feature>
<feature type="compositionally biased region" description="Polar residues" evidence="1">
    <location>
        <begin position="21"/>
        <end position="54"/>
    </location>
</feature>
<comment type="caution">
    <text evidence="2">The sequence shown here is derived from an EMBL/GenBank/DDBJ whole genome shotgun (WGS) entry which is preliminary data.</text>
</comment>
<protein>
    <submittedName>
        <fullName evidence="2">Uncharacterized protein</fullName>
    </submittedName>
</protein>
<organism evidence="2 3">
    <name type="scientific">Botrytis elliptica</name>
    <dbReference type="NCBI Taxonomy" id="278938"/>
    <lineage>
        <taxon>Eukaryota</taxon>
        <taxon>Fungi</taxon>
        <taxon>Dikarya</taxon>
        <taxon>Ascomycota</taxon>
        <taxon>Pezizomycotina</taxon>
        <taxon>Leotiomycetes</taxon>
        <taxon>Helotiales</taxon>
        <taxon>Sclerotiniaceae</taxon>
        <taxon>Botrytis</taxon>
    </lineage>
</organism>
<name>A0A4Z1JU13_9HELO</name>
<feature type="compositionally biased region" description="Basic residues" evidence="1">
    <location>
        <begin position="444"/>
        <end position="455"/>
    </location>
</feature>
<evidence type="ECO:0000313" key="3">
    <source>
        <dbReference type="Proteomes" id="UP000297229"/>
    </source>
</evidence>
<evidence type="ECO:0000313" key="2">
    <source>
        <dbReference type="EMBL" id="TGO77068.1"/>
    </source>
</evidence>
<reference evidence="2 3" key="1">
    <citation type="submission" date="2017-12" db="EMBL/GenBank/DDBJ databases">
        <title>Comparative genomics of Botrytis spp.</title>
        <authorList>
            <person name="Valero-Jimenez C.A."/>
            <person name="Tapia P."/>
            <person name="Veloso J."/>
            <person name="Silva-Moreno E."/>
            <person name="Staats M."/>
            <person name="Valdes J.H."/>
            <person name="Van Kan J.A.L."/>
        </authorList>
    </citation>
    <scope>NUCLEOTIDE SEQUENCE [LARGE SCALE GENOMIC DNA]</scope>
    <source>
        <strain evidence="2 3">Be9601</strain>
    </source>
</reference>
<feature type="region of interest" description="Disordered" evidence="1">
    <location>
        <begin position="288"/>
        <end position="615"/>
    </location>
</feature>
<feature type="compositionally biased region" description="Polar residues" evidence="1">
    <location>
        <begin position="512"/>
        <end position="528"/>
    </location>
</feature>
<sequence>MGFLDFVLRKIKGSRHENHTSHTQKSSKSNKTDTSYQSEVTNNGSSRGHPQDPQNARKVHSPRKIEHRNENSGQPHHVHKTPYSIEKQIKYIEKHIYDWNKENPPSRHVKIDIIILQGLLDINQNLTEPRSSSQIRFICNPEKVWGKLNSELLQIACKERKWHPDFLWSPYDLDEDVQKRMFKEIAKDDPVYKTNKKVMIIRGPPRDYRICQRIDRLRGWESKPDIYNSKLSRIVEDIESYINSNKKQLEDTRSKSKKFTITPRVLIKKWQKDYHFEFSKVLRSLKNNSVERSKPSEHSGTKSHESHKVDGPRDSAISLPNTGRRALSKSKGPKPSNHGSESDASISTRPRRVHQQHNSAVSPSGAGERPPSKSRANKLSDDVSDSDPSIHPRRRKPKPSQPLIPSKPQTKSNRDNLAKTAPHTRPSITIQSPSKDGGRSSSKSPHRKLHGRSPRTPRTPQTPLNKSPGKPSLPPSLYQSDHGRQKSPARPRSSDRRIMTQERSHRDFLDPITSQSQSQSYPHANSNEVRPRNSYPDLFNNNPNYSQQQQNSNSQLLSPYVNTKYGYPRPSNEDTNLPSPPDAKDMSWKDGRTREQIEEIHRQEYKKLRSEDGIS</sequence>
<feature type="compositionally biased region" description="Polar residues" evidence="1">
    <location>
        <begin position="337"/>
        <end position="348"/>
    </location>
</feature>